<dbReference type="Proteomes" id="UP000189733">
    <property type="component" value="Unassembled WGS sequence"/>
</dbReference>
<sequence length="134" mass="15174">MSIEQRQEQILKTLNAFPNASDRYEYIIERGITQPQMDESERAKALRVPECKTGIWMNMSHDGKTLSLRLDSDSIIMRGILSLIQSVFHGADCTELENAAFTLHEAMDIGDFMNSDRAQGLSQLMQRIRHAASS</sequence>
<gene>
    <name evidence="3" type="ORF">SAMN02745702_00761</name>
</gene>
<dbReference type="Pfam" id="PF02657">
    <property type="entry name" value="SufE"/>
    <property type="match status" value="1"/>
</dbReference>
<name>A0A1T4VQ45_9BACT</name>
<keyword evidence="4" id="KW-1185">Reference proteome</keyword>
<proteinExistence type="inferred from homology"/>
<dbReference type="InterPro" id="IPR003808">
    <property type="entry name" value="Fe-S_metab-assoc_dom"/>
</dbReference>
<evidence type="ECO:0000259" key="2">
    <source>
        <dbReference type="Pfam" id="PF02657"/>
    </source>
</evidence>
<evidence type="ECO:0000256" key="1">
    <source>
        <dbReference type="ARBA" id="ARBA00010282"/>
    </source>
</evidence>
<dbReference type="PANTHER" id="PTHR43597:SF5">
    <property type="entry name" value="SUFE-LIKE PROTEIN 2, CHLOROPLASTIC"/>
    <property type="match status" value="1"/>
</dbReference>
<comment type="similarity">
    <text evidence="1">Belongs to the SufE family.</text>
</comment>
<protein>
    <submittedName>
        <fullName evidence="3">Fe-S metabolism associated domain-containing protein</fullName>
    </submittedName>
</protein>
<dbReference type="Gene3D" id="3.90.1010.10">
    <property type="match status" value="1"/>
</dbReference>
<dbReference type="AlphaFoldDB" id="A0A1T4VQ45"/>
<feature type="domain" description="Fe-S metabolism associated" evidence="2">
    <location>
        <begin position="13"/>
        <end position="130"/>
    </location>
</feature>
<organism evidence="3 4">
    <name type="scientific">Desulfobaculum bizertense DSM 18034</name>
    <dbReference type="NCBI Taxonomy" id="1121442"/>
    <lineage>
        <taxon>Bacteria</taxon>
        <taxon>Pseudomonadati</taxon>
        <taxon>Thermodesulfobacteriota</taxon>
        <taxon>Desulfovibrionia</taxon>
        <taxon>Desulfovibrionales</taxon>
        <taxon>Desulfovibrionaceae</taxon>
        <taxon>Desulfobaculum</taxon>
    </lineage>
</organism>
<accession>A0A1T4VQ45</accession>
<evidence type="ECO:0000313" key="3">
    <source>
        <dbReference type="EMBL" id="SKA67103.1"/>
    </source>
</evidence>
<reference evidence="3 4" key="1">
    <citation type="submission" date="2017-02" db="EMBL/GenBank/DDBJ databases">
        <authorList>
            <person name="Peterson S.W."/>
        </authorList>
    </citation>
    <scope>NUCLEOTIDE SEQUENCE [LARGE SCALE GENOMIC DNA]</scope>
    <source>
        <strain evidence="3 4">DSM 18034</strain>
    </source>
</reference>
<dbReference type="PANTHER" id="PTHR43597">
    <property type="entry name" value="SULFUR ACCEPTOR PROTEIN CSDE"/>
    <property type="match status" value="1"/>
</dbReference>
<evidence type="ECO:0000313" key="4">
    <source>
        <dbReference type="Proteomes" id="UP000189733"/>
    </source>
</evidence>
<dbReference type="EMBL" id="FUYA01000002">
    <property type="protein sequence ID" value="SKA67103.1"/>
    <property type="molecule type" value="Genomic_DNA"/>
</dbReference>
<dbReference type="STRING" id="1121442.SAMN02745702_00761"/>
<dbReference type="SUPFAM" id="SSF82649">
    <property type="entry name" value="SufE/NifU"/>
    <property type="match status" value="1"/>
</dbReference>